<dbReference type="InterPro" id="IPR036188">
    <property type="entry name" value="FAD/NAD-bd_sf"/>
</dbReference>
<name>A0A0C1UWY9_9CYAN</name>
<protein>
    <submittedName>
        <fullName evidence="2">NAD(P)/FAD-dependent oxidoreductase</fullName>
    </submittedName>
</protein>
<accession>A0A0C1UWY9</accession>
<dbReference type="Gene3D" id="3.50.50.60">
    <property type="entry name" value="FAD/NAD(P)-binding domain"/>
    <property type="match status" value="2"/>
</dbReference>
<dbReference type="GO" id="GO:0016116">
    <property type="term" value="P:carotenoid metabolic process"/>
    <property type="evidence" value="ECO:0007669"/>
    <property type="project" value="InterPro"/>
</dbReference>
<comment type="caution">
    <text evidence="2">The sequence shown here is derived from an EMBL/GenBank/DDBJ whole genome shotgun (WGS) entry which is preliminary data.</text>
</comment>
<dbReference type="InterPro" id="IPR002937">
    <property type="entry name" value="Amino_oxidase"/>
</dbReference>
<dbReference type="AlphaFoldDB" id="A0A0C1UWY9"/>
<evidence type="ECO:0000259" key="1">
    <source>
        <dbReference type="Pfam" id="PF01593"/>
    </source>
</evidence>
<feature type="domain" description="Amine oxidase" evidence="1">
    <location>
        <begin position="12"/>
        <end position="495"/>
    </location>
</feature>
<dbReference type="SUPFAM" id="SSF51905">
    <property type="entry name" value="FAD/NAD(P)-binding domain"/>
    <property type="match status" value="1"/>
</dbReference>
<dbReference type="GO" id="GO:0016491">
    <property type="term" value="F:oxidoreductase activity"/>
    <property type="evidence" value="ECO:0007669"/>
    <property type="project" value="InterPro"/>
</dbReference>
<dbReference type="InterPro" id="IPR045892">
    <property type="entry name" value="CrtISO-like"/>
</dbReference>
<dbReference type="EMBL" id="JTHE02000002">
    <property type="protein sequence ID" value="NEV65641.1"/>
    <property type="molecule type" value="Genomic_DNA"/>
</dbReference>
<reference evidence="2" key="3">
    <citation type="submission" date="2020-02" db="EMBL/GenBank/DDBJ databases">
        <authorList>
            <person name="Sarangi A.N."/>
            <person name="Ghosh S."/>
            <person name="Mukherjee M."/>
            <person name="Tripathy S."/>
        </authorList>
    </citation>
    <scope>NUCLEOTIDE SEQUENCE</scope>
    <source>
        <strain evidence="2">BDU141951</strain>
    </source>
</reference>
<gene>
    <name evidence="2" type="ORF">QQ91_000735</name>
</gene>
<reference evidence="2" key="2">
    <citation type="journal article" date="2015" name="Genome Announc.">
        <title>Draft Genome Sequence of Filamentous Marine Cyanobacterium Lyngbya confervoides Strain BDU141951.</title>
        <authorList>
            <person name="Chandrababunaidu M.M."/>
            <person name="Sen D."/>
            <person name="Tripathy S."/>
        </authorList>
    </citation>
    <scope>NUCLEOTIDE SEQUENCE</scope>
    <source>
        <strain evidence="2">BDU141951</strain>
    </source>
</reference>
<dbReference type="Pfam" id="PF01593">
    <property type="entry name" value="Amino_oxidase"/>
    <property type="match status" value="1"/>
</dbReference>
<evidence type="ECO:0000313" key="2">
    <source>
        <dbReference type="EMBL" id="NEV65641.1"/>
    </source>
</evidence>
<organism evidence="2">
    <name type="scientific">Lyngbya confervoides BDU141951</name>
    <dbReference type="NCBI Taxonomy" id="1574623"/>
    <lineage>
        <taxon>Bacteria</taxon>
        <taxon>Bacillati</taxon>
        <taxon>Cyanobacteriota</taxon>
        <taxon>Cyanophyceae</taxon>
        <taxon>Oscillatoriophycideae</taxon>
        <taxon>Oscillatoriales</taxon>
        <taxon>Microcoleaceae</taxon>
        <taxon>Lyngbya</taxon>
    </lineage>
</organism>
<dbReference type="PANTHER" id="PTHR46313">
    <property type="match status" value="1"/>
</dbReference>
<proteinExistence type="predicted"/>
<dbReference type="PROSITE" id="PS51257">
    <property type="entry name" value="PROKAR_LIPOPROTEIN"/>
    <property type="match status" value="1"/>
</dbReference>
<reference evidence="2" key="1">
    <citation type="submission" date="2014-11" db="EMBL/GenBank/DDBJ databases">
        <authorList>
            <person name="Malar M.C."/>
            <person name="Sen D."/>
            <person name="Tripathy S."/>
        </authorList>
    </citation>
    <scope>NUCLEOTIDE SEQUENCE</scope>
    <source>
        <strain evidence="2">BDU141951</strain>
    </source>
</reference>
<sequence>MKTDVVVIGSGIGGLSCAALLARYGLDVVVCESHTIPGGAAHGFERDGFTFDSGPSLYSGLSYRPSHNPLRHVFDAIGEAPEWHTYDTWGCCLPEGTFDTQVGADQFCEVLGELRGADAIAQWRALQTFMQPYGEAVVALPPAALRFDWGGLQTAAPYAWPMLRHAPRIFDLTGPFSRLMERVVSDRFLRNWLDLLCFLLSGLPASGTSAAEMAFMFADWYRPGVQLDYPVGGSAALVDALVRGLEKHGGTLRLGAHVEEILVTGDRASGVSLRSGETLHAKRAVVSNASIWDTLKLLPDHPATRSLRRQRQDLPPCDSFMHLHLGIDATGLPDDLACHHIVVNDWEMGVTAPQNVVLISIPSRLDRTLAPPGKDMIHVYTPGNEPYDLWQGLDRRSDAYQQLKTERSQVMWQALERVIPDIRDRVEVSLVGTPLTHERFLRRHRGSYGPAIAAGQAIFPGPTTPLDGLLCGGDSTFPGIGLPAVAASGWLTANTLVPVPDQLKLLAAIGLR</sequence>
<dbReference type="PANTHER" id="PTHR46313:SF1">
    <property type="entry name" value="FAD_NAD(P)-BINDING OXIDOREDUCTASE FAMILY PROTEIN"/>
    <property type="match status" value="1"/>
</dbReference>